<dbReference type="Gene3D" id="3.90.79.40">
    <property type="entry name" value="EvaA sugar 2,3-dehydratase subunit"/>
    <property type="match status" value="2"/>
</dbReference>
<feature type="region of interest" description="Disordered" evidence="1">
    <location>
        <begin position="1"/>
        <end position="34"/>
    </location>
</feature>
<protein>
    <submittedName>
        <fullName evidence="3">NDP-hexose 2</fullName>
    </submittedName>
</protein>
<gene>
    <name evidence="3" type="primary">eveS6</name>
    <name evidence="3" type="ORF">HZU44_04085</name>
</gene>
<evidence type="ECO:0000256" key="1">
    <source>
        <dbReference type="SAM" id="MobiDB-lite"/>
    </source>
</evidence>
<dbReference type="EMBL" id="CP058905">
    <property type="protein sequence ID" value="QLJ99337.1"/>
    <property type="molecule type" value="Genomic_DNA"/>
</dbReference>
<feature type="domain" description="dTDP-4-dehydro-6-deoxy-alpha-D-glucopyranose 2,3-dehydratase" evidence="2">
    <location>
        <begin position="46"/>
        <end position="247"/>
    </location>
</feature>
<dbReference type="AlphaFoldDB" id="A0A7D5YDX4"/>
<feature type="domain" description="dTDP-4-dehydro-6-deoxy-alpha-D-glucopyranose 2,3-dehydratase" evidence="2">
    <location>
        <begin position="284"/>
        <end position="481"/>
    </location>
</feature>
<dbReference type="InterPro" id="IPR038153">
    <property type="entry name" value="EvaA-like_sf"/>
</dbReference>
<dbReference type="InterPro" id="IPR005212">
    <property type="entry name" value="EvaA-like"/>
</dbReference>
<evidence type="ECO:0000259" key="2">
    <source>
        <dbReference type="Pfam" id="PF03559"/>
    </source>
</evidence>
<accession>A0A7D5YDX4</accession>
<evidence type="ECO:0000313" key="3">
    <source>
        <dbReference type="EMBL" id="QLJ99337.1"/>
    </source>
</evidence>
<sequence>MVSDSSPDPKVRADGPLLTRDAGPHRPGPVDGGSWSALHAEGVRPDFLSWFAERTRSTYCRVDRVPLDRLPGWAFDPVTGNLGHESGRFFVIEGLHVQTTYGAVREWHQPIINQPEIGILGMLVKVVDGTPYCLLQAKVEPGNINVMQLSPTVQATRSNYTRVHRGGGTKYLDYFTRPGAGRVLVDVLQSEQGSWFLRKRNRNMVVQVDEDVPAGDYHRWLPLRELLALLRVDGLVNMDTRTVLSCLPSAFYAAAQETEAPSSPAVAAIVRSAAGAPGRHDLVSVLSWFTGAKGRHEMTVRRVPLRGLPDWRHTADGIARDDGRHFSVVGVTVRIDNREVTGWSQPLLYPRHRGVVAFLVKEIDGVAHLLVHARYQAGLLDAMEMGPTVQCIPDNQPGPRPLFLAEVLEAAPERVLYDTVLTEEGGRFYRSENRYLLVDAGDDFPTEVPDEFCWVTVRQLEALLRHGYYLNIEARSLLACLRSLW</sequence>
<name>A0A7D5YDX4_9ACTN</name>
<reference evidence="3" key="1">
    <citation type="submission" date="2020-08" db="EMBL/GenBank/DDBJ databases">
        <title>A bifunctional nitrone conjugated secondary metabolite targeting the ribosome.</title>
        <authorList>
            <person name="Limbrick E.M."/>
            <person name="Graf M."/>
            <person name="Derewacz D.K."/>
            <person name="Nguyen F."/>
            <person name="Spraggins J.M."/>
            <person name="Wieland M."/>
            <person name="Ynigez-Gutierrez A.E."/>
            <person name="Reisman B.J."/>
            <person name="Zinshteyn B."/>
            <person name="McCulloch K."/>
            <person name="Iverson T.M."/>
            <person name="Green R."/>
            <person name="Wilson D.N."/>
            <person name="Bachmann B.O."/>
        </authorList>
    </citation>
    <scope>NUCLEOTIDE SEQUENCE</scope>
    <source>
        <strain evidence="3">Africana</strain>
    </source>
</reference>
<dbReference type="Pfam" id="PF03559">
    <property type="entry name" value="Hexose_dehydrat"/>
    <property type="match status" value="2"/>
</dbReference>
<dbReference type="GO" id="GO:0016829">
    <property type="term" value="F:lyase activity"/>
    <property type="evidence" value="ECO:0007669"/>
    <property type="project" value="InterPro"/>
</dbReference>
<organism evidence="3">
    <name type="scientific">Micromonospora carbonacea</name>
    <dbReference type="NCBI Taxonomy" id="47853"/>
    <lineage>
        <taxon>Bacteria</taxon>
        <taxon>Bacillati</taxon>
        <taxon>Actinomycetota</taxon>
        <taxon>Actinomycetes</taxon>
        <taxon>Micromonosporales</taxon>
        <taxon>Micromonosporaceae</taxon>
        <taxon>Micromonospora</taxon>
    </lineage>
</organism>
<proteinExistence type="predicted"/>